<proteinExistence type="predicted"/>
<protein>
    <submittedName>
        <fullName evidence="2">Uncharacterized protein</fullName>
    </submittedName>
</protein>
<evidence type="ECO:0000256" key="1">
    <source>
        <dbReference type="SAM" id="MobiDB-lite"/>
    </source>
</evidence>
<evidence type="ECO:0000313" key="3">
    <source>
        <dbReference type="Proteomes" id="UP001558613"/>
    </source>
</evidence>
<name>A0ABR3N0X7_9TELE</name>
<sequence>MPVCVGSRNRLGHQHGEYHRLVQELRLDDVLFQQYFRLDTTQFGELLRRYKIAVSQKEMQSFDRPSNHHAEARSPGQPTPHSPPETLSIRGRDIIAAFIQ</sequence>
<keyword evidence="3" id="KW-1185">Reference proteome</keyword>
<feature type="region of interest" description="Disordered" evidence="1">
    <location>
        <begin position="58"/>
        <end position="91"/>
    </location>
</feature>
<comment type="caution">
    <text evidence="2">The sequence shown here is derived from an EMBL/GenBank/DDBJ whole genome shotgun (WGS) entry which is preliminary data.</text>
</comment>
<evidence type="ECO:0000313" key="2">
    <source>
        <dbReference type="EMBL" id="KAL1270558.1"/>
    </source>
</evidence>
<accession>A0ABR3N0X7</accession>
<reference evidence="2 3" key="1">
    <citation type="submission" date="2023-09" db="EMBL/GenBank/DDBJ databases">
        <authorList>
            <person name="Wang M."/>
        </authorList>
    </citation>
    <scope>NUCLEOTIDE SEQUENCE [LARGE SCALE GENOMIC DNA]</scope>
    <source>
        <strain evidence="2">GT-2023</strain>
        <tissue evidence="2">Liver</tissue>
    </source>
</reference>
<dbReference type="Proteomes" id="UP001558613">
    <property type="component" value="Unassembled WGS sequence"/>
</dbReference>
<organism evidence="2 3">
    <name type="scientific">Cirrhinus molitorella</name>
    <name type="common">mud carp</name>
    <dbReference type="NCBI Taxonomy" id="172907"/>
    <lineage>
        <taxon>Eukaryota</taxon>
        <taxon>Metazoa</taxon>
        <taxon>Chordata</taxon>
        <taxon>Craniata</taxon>
        <taxon>Vertebrata</taxon>
        <taxon>Euteleostomi</taxon>
        <taxon>Actinopterygii</taxon>
        <taxon>Neopterygii</taxon>
        <taxon>Teleostei</taxon>
        <taxon>Ostariophysi</taxon>
        <taxon>Cypriniformes</taxon>
        <taxon>Cyprinidae</taxon>
        <taxon>Labeoninae</taxon>
        <taxon>Labeonini</taxon>
        <taxon>Cirrhinus</taxon>
    </lineage>
</organism>
<dbReference type="EMBL" id="JAYMGO010000007">
    <property type="protein sequence ID" value="KAL1270558.1"/>
    <property type="molecule type" value="Genomic_DNA"/>
</dbReference>
<gene>
    <name evidence="2" type="ORF">QQF64_029574</name>
</gene>